<comment type="caution">
    <text evidence="2">The sequence shown here is derived from an EMBL/GenBank/DDBJ whole genome shotgun (WGS) entry which is preliminary data.</text>
</comment>
<dbReference type="InterPro" id="IPR012902">
    <property type="entry name" value="N_methyl_site"/>
</dbReference>
<feature type="transmembrane region" description="Helical" evidence="1">
    <location>
        <begin position="20"/>
        <end position="40"/>
    </location>
</feature>
<organism evidence="2 3">
    <name type="scientific">Roseimicrobium gellanilyticum</name>
    <dbReference type="NCBI Taxonomy" id="748857"/>
    <lineage>
        <taxon>Bacteria</taxon>
        <taxon>Pseudomonadati</taxon>
        <taxon>Verrucomicrobiota</taxon>
        <taxon>Verrucomicrobiia</taxon>
        <taxon>Verrucomicrobiales</taxon>
        <taxon>Verrucomicrobiaceae</taxon>
        <taxon>Roseimicrobium</taxon>
    </lineage>
</organism>
<proteinExistence type="predicted"/>
<dbReference type="NCBIfam" id="TIGR02532">
    <property type="entry name" value="IV_pilin_GFxxxE"/>
    <property type="match status" value="1"/>
</dbReference>
<accession>A0A366H8H6</accession>
<dbReference type="Pfam" id="PF07963">
    <property type="entry name" value="N_methyl"/>
    <property type="match status" value="1"/>
</dbReference>
<keyword evidence="1" id="KW-0812">Transmembrane</keyword>
<keyword evidence="1" id="KW-1133">Transmembrane helix</keyword>
<dbReference type="Proteomes" id="UP000253426">
    <property type="component" value="Unassembled WGS sequence"/>
</dbReference>
<sequence>MQMTNYTRTIPIPRPHAFTLIEILLVVTIMGIMLTAAGGLSSNVADSMNFREAIQQVKGQMESARQTAITTNRSVTVRIVQGENEFGEVVWNGVQLGFTESISDPDAAGYKTPVAGSYDPGFKAIDAIDRLPSGFVFHDSSTFSTLLSWRSGPNSGVMLDASGVQRQYVSFAFLPEGRCTLPTAEKWMLTMARQEKLNAETLPPDYAAIQIDPSTARCRIYRR</sequence>
<evidence type="ECO:0000313" key="3">
    <source>
        <dbReference type="Proteomes" id="UP000253426"/>
    </source>
</evidence>
<evidence type="ECO:0000256" key="1">
    <source>
        <dbReference type="SAM" id="Phobius"/>
    </source>
</evidence>
<dbReference type="RefSeq" id="WP_113961210.1">
    <property type="nucleotide sequence ID" value="NZ_QNRR01000012.1"/>
</dbReference>
<dbReference type="InterPro" id="IPR019836">
    <property type="entry name" value="Verru/Chthon_D"/>
</dbReference>
<dbReference type="SUPFAM" id="SSF54523">
    <property type="entry name" value="Pili subunits"/>
    <property type="match status" value="1"/>
</dbReference>
<evidence type="ECO:0000313" key="2">
    <source>
        <dbReference type="EMBL" id="RBP38079.1"/>
    </source>
</evidence>
<keyword evidence="1" id="KW-0472">Membrane</keyword>
<keyword evidence="3" id="KW-1185">Reference proteome</keyword>
<name>A0A366H8H6_9BACT</name>
<gene>
    <name evidence="2" type="ORF">DES53_11277</name>
</gene>
<reference evidence="2 3" key="1">
    <citation type="submission" date="2018-06" db="EMBL/GenBank/DDBJ databases">
        <title>Genomic Encyclopedia of Type Strains, Phase IV (KMG-IV): sequencing the most valuable type-strain genomes for metagenomic binning, comparative biology and taxonomic classification.</title>
        <authorList>
            <person name="Goeker M."/>
        </authorList>
    </citation>
    <scope>NUCLEOTIDE SEQUENCE [LARGE SCALE GENOMIC DNA]</scope>
    <source>
        <strain evidence="2 3">DSM 25532</strain>
    </source>
</reference>
<dbReference type="OrthoDB" id="189431at2"/>
<dbReference type="Gene3D" id="3.30.700.10">
    <property type="entry name" value="Glycoprotein, Type 4 Pilin"/>
    <property type="match status" value="1"/>
</dbReference>
<dbReference type="AlphaFoldDB" id="A0A366H8H6"/>
<dbReference type="InterPro" id="IPR045584">
    <property type="entry name" value="Pilin-like"/>
</dbReference>
<protein>
    <submittedName>
        <fullName evidence="2">Uncharacterized protein (TIGR02596 family)</fullName>
    </submittedName>
</protein>
<dbReference type="NCBIfam" id="TIGR02596">
    <property type="entry name" value="Verru_Chthon cassette protein D"/>
    <property type="match status" value="1"/>
</dbReference>
<dbReference type="EMBL" id="QNRR01000012">
    <property type="protein sequence ID" value="RBP38079.1"/>
    <property type="molecule type" value="Genomic_DNA"/>
</dbReference>